<feature type="transmembrane region" description="Helical" evidence="2">
    <location>
        <begin position="70"/>
        <end position="91"/>
    </location>
</feature>
<feature type="transmembrane region" description="Helical" evidence="2">
    <location>
        <begin position="188"/>
        <end position="209"/>
    </location>
</feature>
<feature type="transmembrane region" description="Helical" evidence="2">
    <location>
        <begin position="349"/>
        <end position="369"/>
    </location>
</feature>
<organism evidence="3 4">
    <name type="scientific">Arthrobacter hankyongi</name>
    <dbReference type="NCBI Taxonomy" id="2904801"/>
    <lineage>
        <taxon>Bacteria</taxon>
        <taxon>Bacillati</taxon>
        <taxon>Actinomycetota</taxon>
        <taxon>Actinomycetes</taxon>
        <taxon>Micrococcales</taxon>
        <taxon>Micrococcaceae</taxon>
        <taxon>Arthrobacter</taxon>
    </lineage>
</organism>
<dbReference type="Proteomes" id="UP001165368">
    <property type="component" value="Unassembled WGS sequence"/>
</dbReference>
<feature type="transmembrane region" description="Helical" evidence="2">
    <location>
        <begin position="47"/>
        <end position="64"/>
    </location>
</feature>
<feature type="transmembrane region" description="Helical" evidence="2">
    <location>
        <begin position="230"/>
        <end position="248"/>
    </location>
</feature>
<protein>
    <submittedName>
        <fullName evidence="3">2-hydroxycarboxylate transporter family protein</fullName>
    </submittedName>
</protein>
<evidence type="ECO:0000256" key="2">
    <source>
        <dbReference type="SAM" id="Phobius"/>
    </source>
</evidence>
<feature type="transmembrane region" description="Helical" evidence="2">
    <location>
        <begin position="98"/>
        <end position="117"/>
    </location>
</feature>
<evidence type="ECO:0000256" key="1">
    <source>
        <dbReference type="SAM" id="MobiDB-lite"/>
    </source>
</evidence>
<sequence>MSLTPRTTDPATVAGQPAGSGPATPVAGSRAVHHSYPRGFRIASMPGAVYFVLAALLLLAALTGNLPDSMIAGFAVTILLGGLLIWIGNLFPVVRDYGLPTILCTFVPATLLFLGLLPENLVTVVQNFVSGYGFLDFFVVTIIAGSILGMPRALLLKAGPRFAVPVVGCLVATFLLVGLLGAVTGFGFIEGILMIAAPIMAGGLGIGAVPMSEMYAARTGGTSEAFMGDLLSAVVVANIVCILIAGLYNGLSKRGTQLFVGFNGHGELLRVQGKSSELTMPPKKEISSFIALGKGLAIAGCLFVLGNLAGAFLPALHPYAWTIIAAALIKIFGLFPKELEEASSEWGDMISNIMVPALLVGVSITFIKIDDVLASLGNPMFILLTVCTVIIATVSSGLLGWLVKFHFVEAAITPGLVMADTGGSGDVSVLSAANRMHLMPFAALTNRVGGALVLFLTSLLVPLLGAAAG</sequence>
<keyword evidence="2" id="KW-0812">Transmembrane</keyword>
<dbReference type="InterPro" id="IPR004679">
    <property type="entry name" value="2-OHcarboxylate_transport"/>
</dbReference>
<dbReference type="EMBL" id="JAKLTQ010000001">
    <property type="protein sequence ID" value="MCG2621015.1"/>
    <property type="molecule type" value="Genomic_DNA"/>
</dbReference>
<comment type="caution">
    <text evidence="3">The sequence shown here is derived from an EMBL/GenBank/DDBJ whole genome shotgun (WGS) entry which is preliminary data.</text>
</comment>
<evidence type="ECO:0000313" key="4">
    <source>
        <dbReference type="Proteomes" id="UP001165368"/>
    </source>
</evidence>
<keyword evidence="2" id="KW-1133">Transmembrane helix</keyword>
<dbReference type="RefSeq" id="WP_237818090.1">
    <property type="nucleotide sequence ID" value="NZ_JAKLTQ010000001.1"/>
</dbReference>
<feature type="transmembrane region" description="Helical" evidence="2">
    <location>
        <begin position="129"/>
        <end position="150"/>
    </location>
</feature>
<name>A0ABS9L2V9_9MICC</name>
<reference evidence="3" key="1">
    <citation type="submission" date="2022-01" db="EMBL/GenBank/DDBJ databases">
        <authorList>
            <person name="Jo J.-H."/>
            <person name="Im W.-T."/>
        </authorList>
    </citation>
    <scope>NUCLEOTIDE SEQUENCE</scope>
    <source>
        <strain evidence="3">I2-34</strain>
    </source>
</reference>
<feature type="transmembrane region" description="Helical" evidence="2">
    <location>
        <begin position="448"/>
        <end position="468"/>
    </location>
</feature>
<feature type="transmembrane region" description="Helical" evidence="2">
    <location>
        <begin position="318"/>
        <end position="337"/>
    </location>
</feature>
<gene>
    <name evidence="3" type="ORF">LVY72_03690</name>
</gene>
<feature type="region of interest" description="Disordered" evidence="1">
    <location>
        <begin position="1"/>
        <end position="30"/>
    </location>
</feature>
<evidence type="ECO:0000313" key="3">
    <source>
        <dbReference type="EMBL" id="MCG2621015.1"/>
    </source>
</evidence>
<dbReference type="PANTHER" id="PTHR40033">
    <property type="entry name" value="NA(+)-MALATE SYMPORTER"/>
    <property type="match status" value="1"/>
</dbReference>
<feature type="transmembrane region" description="Helical" evidence="2">
    <location>
        <begin position="286"/>
        <end position="306"/>
    </location>
</feature>
<dbReference type="PIRSF" id="PIRSF005348">
    <property type="entry name" value="YxkH"/>
    <property type="match status" value="1"/>
</dbReference>
<feature type="transmembrane region" description="Helical" evidence="2">
    <location>
        <begin position="162"/>
        <end position="182"/>
    </location>
</feature>
<keyword evidence="2" id="KW-0472">Membrane</keyword>
<feature type="transmembrane region" description="Helical" evidence="2">
    <location>
        <begin position="381"/>
        <end position="403"/>
    </location>
</feature>
<keyword evidence="4" id="KW-1185">Reference proteome</keyword>
<feature type="compositionally biased region" description="Polar residues" evidence="1">
    <location>
        <begin position="1"/>
        <end position="10"/>
    </location>
</feature>
<dbReference type="Pfam" id="PF03390">
    <property type="entry name" value="2HCT"/>
    <property type="match status" value="1"/>
</dbReference>
<accession>A0ABS9L2V9</accession>
<proteinExistence type="predicted"/>
<dbReference type="PANTHER" id="PTHR40033:SF1">
    <property type="entry name" value="CITRATE-SODIUM SYMPORTER"/>
    <property type="match status" value="1"/>
</dbReference>